<organism evidence="1 2">
    <name type="scientific">Rosa chinensis</name>
    <name type="common">China rose</name>
    <dbReference type="NCBI Taxonomy" id="74649"/>
    <lineage>
        <taxon>Eukaryota</taxon>
        <taxon>Viridiplantae</taxon>
        <taxon>Streptophyta</taxon>
        <taxon>Embryophyta</taxon>
        <taxon>Tracheophyta</taxon>
        <taxon>Spermatophyta</taxon>
        <taxon>Magnoliopsida</taxon>
        <taxon>eudicotyledons</taxon>
        <taxon>Gunneridae</taxon>
        <taxon>Pentapetalae</taxon>
        <taxon>rosids</taxon>
        <taxon>fabids</taxon>
        <taxon>Rosales</taxon>
        <taxon>Rosaceae</taxon>
        <taxon>Rosoideae</taxon>
        <taxon>Rosoideae incertae sedis</taxon>
        <taxon>Rosa</taxon>
    </lineage>
</organism>
<gene>
    <name evidence="1" type="ORF">RchiOBHm_Chr5g0043761</name>
</gene>
<protein>
    <submittedName>
        <fullName evidence="1">Uncharacterized protein</fullName>
    </submittedName>
</protein>
<name>A0A2P6QDF9_ROSCH</name>
<dbReference type="EMBL" id="PDCK01000043">
    <property type="protein sequence ID" value="PRQ32199.1"/>
    <property type="molecule type" value="Genomic_DNA"/>
</dbReference>
<dbReference type="Proteomes" id="UP000238479">
    <property type="component" value="Chromosome 5"/>
</dbReference>
<keyword evidence="2" id="KW-1185">Reference proteome</keyword>
<sequence>MFPASPYGFISFKNNTPKRDLIDSSVLRNMDLGLGHSLLAYKSRL</sequence>
<evidence type="ECO:0000313" key="2">
    <source>
        <dbReference type="Proteomes" id="UP000238479"/>
    </source>
</evidence>
<reference evidence="1 2" key="1">
    <citation type="journal article" date="2018" name="Nat. Genet.">
        <title>The Rosa genome provides new insights in the design of modern roses.</title>
        <authorList>
            <person name="Bendahmane M."/>
        </authorList>
    </citation>
    <scope>NUCLEOTIDE SEQUENCE [LARGE SCALE GENOMIC DNA]</scope>
    <source>
        <strain evidence="2">cv. Old Blush</strain>
    </source>
</reference>
<evidence type="ECO:0000313" key="1">
    <source>
        <dbReference type="EMBL" id="PRQ32199.1"/>
    </source>
</evidence>
<comment type="caution">
    <text evidence="1">The sequence shown here is derived from an EMBL/GenBank/DDBJ whole genome shotgun (WGS) entry which is preliminary data.</text>
</comment>
<dbReference type="AlphaFoldDB" id="A0A2P6QDF9"/>
<proteinExistence type="predicted"/>
<dbReference type="Gramene" id="PRQ32199">
    <property type="protein sequence ID" value="PRQ32199"/>
    <property type="gene ID" value="RchiOBHm_Chr5g0043761"/>
</dbReference>
<accession>A0A2P6QDF9</accession>